<dbReference type="Proteomes" id="UP000242287">
    <property type="component" value="Unassembled WGS sequence"/>
</dbReference>
<dbReference type="CDD" id="cd15457">
    <property type="entry name" value="NADAR"/>
    <property type="match status" value="1"/>
</dbReference>
<dbReference type="Pfam" id="PF08719">
    <property type="entry name" value="NADAR"/>
    <property type="match status" value="1"/>
</dbReference>
<sequence length="293" mass="32364">MAETTTPFPRNKRAPHGDVVPPMEYTDHKNSDSMTSTNDRADETVVTSSALGIVQDSFRGFTWSGAAIESIEEEQTKILATMIARREGPKEISTCPVFPTVLPPRTAAFNQATDFTALERTSSIAPNSLHLVPSGPATDSSSQPTFLFTGQDPYSGFINDSPHPIEYWGKTYPTATHLLEALRYYKSHPDCAEEIRNCQSTEEVRHISAKFQSDGKVPADWGNNLFSLMQGILYAKFTQHPSLRQLLLNTPNGSLVYYDANDEYWGIRINGSGLNVLGRVLDTVKSLLRDGSS</sequence>
<dbReference type="SUPFAM" id="SSF143990">
    <property type="entry name" value="YbiA-like"/>
    <property type="match status" value="1"/>
</dbReference>
<evidence type="ECO:0000313" key="3">
    <source>
        <dbReference type="EMBL" id="PFH50428.1"/>
    </source>
</evidence>
<evidence type="ECO:0000259" key="2">
    <source>
        <dbReference type="Pfam" id="PF08719"/>
    </source>
</evidence>
<organism evidence="3 4">
    <name type="scientific">Amanita thiersii Skay4041</name>
    <dbReference type="NCBI Taxonomy" id="703135"/>
    <lineage>
        <taxon>Eukaryota</taxon>
        <taxon>Fungi</taxon>
        <taxon>Dikarya</taxon>
        <taxon>Basidiomycota</taxon>
        <taxon>Agaricomycotina</taxon>
        <taxon>Agaricomycetes</taxon>
        <taxon>Agaricomycetidae</taxon>
        <taxon>Agaricales</taxon>
        <taxon>Pluteineae</taxon>
        <taxon>Amanitaceae</taxon>
        <taxon>Amanita</taxon>
    </lineage>
</organism>
<dbReference type="EMBL" id="KZ302004">
    <property type="protein sequence ID" value="PFH50428.1"/>
    <property type="molecule type" value="Genomic_DNA"/>
</dbReference>
<dbReference type="Gene3D" id="1.10.357.40">
    <property type="entry name" value="YbiA-like"/>
    <property type="match status" value="1"/>
</dbReference>
<keyword evidence="4" id="KW-1185">Reference proteome</keyword>
<dbReference type="OrthoDB" id="206452at2759"/>
<dbReference type="InterPro" id="IPR012816">
    <property type="entry name" value="NADAR"/>
</dbReference>
<protein>
    <recommendedName>
        <fullName evidence="2">NADAR domain-containing protein</fullName>
    </recommendedName>
</protein>
<reference evidence="3 4" key="1">
    <citation type="submission" date="2014-02" db="EMBL/GenBank/DDBJ databases">
        <title>Transposable element dynamics among asymbiotic and ectomycorrhizal Amanita fungi.</title>
        <authorList>
            <consortium name="DOE Joint Genome Institute"/>
            <person name="Hess J."/>
            <person name="Skrede I."/>
            <person name="Wolfe B."/>
            <person name="LaButti K."/>
            <person name="Ohm R.A."/>
            <person name="Grigoriev I.V."/>
            <person name="Pringle A."/>
        </authorList>
    </citation>
    <scope>NUCLEOTIDE SEQUENCE [LARGE SCALE GENOMIC DNA]</scope>
    <source>
        <strain evidence="3 4">SKay4041</strain>
    </source>
</reference>
<proteinExistence type="predicted"/>
<accession>A0A2A9NK32</accession>
<dbReference type="AlphaFoldDB" id="A0A2A9NK32"/>
<name>A0A2A9NK32_9AGAR</name>
<evidence type="ECO:0000256" key="1">
    <source>
        <dbReference type="SAM" id="MobiDB-lite"/>
    </source>
</evidence>
<feature type="region of interest" description="Disordered" evidence="1">
    <location>
        <begin position="1"/>
        <end position="42"/>
    </location>
</feature>
<dbReference type="STRING" id="703135.A0A2A9NK32"/>
<feature type="domain" description="NADAR" evidence="2">
    <location>
        <begin position="156"/>
        <end position="289"/>
    </location>
</feature>
<dbReference type="InterPro" id="IPR037238">
    <property type="entry name" value="YbiA-like_sf"/>
</dbReference>
<evidence type="ECO:0000313" key="4">
    <source>
        <dbReference type="Proteomes" id="UP000242287"/>
    </source>
</evidence>
<gene>
    <name evidence="3" type="ORF">AMATHDRAFT_61143</name>
</gene>